<name>X0W4A9_9ZZZZ</name>
<comment type="caution">
    <text evidence="1">The sequence shown here is derived from an EMBL/GenBank/DDBJ whole genome shotgun (WGS) entry which is preliminary data.</text>
</comment>
<dbReference type="AlphaFoldDB" id="X0W4A9"/>
<reference evidence="1" key="1">
    <citation type="journal article" date="2014" name="Front. Microbiol.">
        <title>High frequency of phylogenetically diverse reductive dehalogenase-homologous genes in deep subseafloor sedimentary metagenomes.</title>
        <authorList>
            <person name="Kawai M."/>
            <person name="Futagami T."/>
            <person name="Toyoda A."/>
            <person name="Takaki Y."/>
            <person name="Nishi S."/>
            <person name="Hori S."/>
            <person name="Arai W."/>
            <person name="Tsubouchi T."/>
            <person name="Morono Y."/>
            <person name="Uchiyama I."/>
            <person name="Ito T."/>
            <person name="Fujiyama A."/>
            <person name="Inagaki F."/>
            <person name="Takami H."/>
        </authorList>
    </citation>
    <scope>NUCLEOTIDE SEQUENCE</scope>
    <source>
        <strain evidence="1">Expedition CK06-06</strain>
    </source>
</reference>
<sequence>HLFAQWGLWKALSGQSKKDETKKALVRLKEMTKTDEKNQQLLDKYNINLREGSND</sequence>
<organism evidence="1">
    <name type="scientific">marine sediment metagenome</name>
    <dbReference type="NCBI Taxonomy" id="412755"/>
    <lineage>
        <taxon>unclassified sequences</taxon>
        <taxon>metagenomes</taxon>
        <taxon>ecological metagenomes</taxon>
    </lineage>
</organism>
<feature type="non-terminal residue" evidence="1">
    <location>
        <position position="1"/>
    </location>
</feature>
<proteinExistence type="predicted"/>
<evidence type="ECO:0000313" key="1">
    <source>
        <dbReference type="EMBL" id="GAG25395.1"/>
    </source>
</evidence>
<protein>
    <submittedName>
        <fullName evidence="1">Uncharacterized protein</fullName>
    </submittedName>
</protein>
<gene>
    <name evidence="1" type="ORF">S01H1_55450</name>
</gene>
<accession>X0W4A9</accession>
<dbReference type="EMBL" id="BARS01036045">
    <property type="protein sequence ID" value="GAG25395.1"/>
    <property type="molecule type" value="Genomic_DNA"/>
</dbReference>